<dbReference type="InterPro" id="IPR002591">
    <property type="entry name" value="Phosphodiest/P_Trfase"/>
</dbReference>
<keyword evidence="4" id="KW-1185">Reference proteome</keyword>
<dbReference type="AlphaFoldDB" id="A0A4Q1CP97"/>
<feature type="chain" id="PRO_5020610493" evidence="1">
    <location>
        <begin position="21"/>
        <end position="586"/>
    </location>
</feature>
<dbReference type="Gene3D" id="3.40.720.10">
    <property type="entry name" value="Alkaline Phosphatase, subunit A"/>
    <property type="match status" value="1"/>
</dbReference>
<evidence type="ECO:0000313" key="3">
    <source>
        <dbReference type="EMBL" id="RXK62551.1"/>
    </source>
</evidence>
<evidence type="ECO:0000259" key="2">
    <source>
        <dbReference type="Pfam" id="PF16356"/>
    </source>
</evidence>
<gene>
    <name evidence="3" type="ORF">ESA94_06005</name>
</gene>
<accession>A0A4Q1CP97</accession>
<dbReference type="InterPro" id="IPR032309">
    <property type="entry name" value="DUF4983"/>
</dbReference>
<dbReference type="Proteomes" id="UP000290204">
    <property type="component" value="Unassembled WGS sequence"/>
</dbReference>
<dbReference type="InterPro" id="IPR013320">
    <property type="entry name" value="ConA-like_dom_sf"/>
</dbReference>
<dbReference type="SUPFAM" id="SSF49899">
    <property type="entry name" value="Concanavalin A-like lectins/glucanases"/>
    <property type="match status" value="1"/>
</dbReference>
<protein>
    <submittedName>
        <fullName evidence="3">DUF4983 domain-containing protein</fullName>
    </submittedName>
</protein>
<dbReference type="Gene3D" id="2.60.120.200">
    <property type="match status" value="1"/>
</dbReference>
<feature type="signal peptide" evidence="1">
    <location>
        <begin position="1"/>
        <end position="20"/>
    </location>
</feature>
<dbReference type="RefSeq" id="WP_129129922.1">
    <property type="nucleotide sequence ID" value="NZ_SDHW01000001.1"/>
</dbReference>
<sequence>MKRLKYLKIFLLFAGAGYFAASCNKSFPNPLDANTTGGNGNKVINPKTLVIVVDGAVGTQVQVANPPVLGSLVDYSIFSWDALNDYDNVPVTNNLGWANLLTGVRVNKHNVTGADFSNNRFADYPSLFTRMKQEKPGLRTTAFFSSNGIAETLAADATIKQSYNEDDAAVKEAVKAELRTQNADLVFAQFHDVDKAGAASSYSNNSTTYRDAILRVDSYIGEILTALKSRSTYSSENWMVIITSNKGSNTVYNPSGSWSAFEDTRHNTFFFCFNPRFNSKALSKPGALIPYTGTAPQFSGTQSQNRRAKAVTAGSLFDMGSANEMTVQCKVKVPAGNYYYPAFLSKRASFSGGVVGWVFFMEANYWMVNFGQTGLGNRQIRGHVISDGLWHTLTVVVRKEGAARNVYTYTDGVLYNSGISAATRDITSYGNLNSPQPLTVGNLPPDNVTNLGNFQITDIRYYNVALPDAYIANTYCTTSIEPSNQYYGNLLGFWPGFPVVNDNGVFKMKDFSSYQNDMVLDSYSPGSFNDLTANVCPPITEPVYKTVPNSVDVAVQIYAWFGIAVPGTWKLDGKNWIPTYSDVSGG</sequence>
<dbReference type="GO" id="GO:0004553">
    <property type="term" value="F:hydrolase activity, hydrolyzing O-glycosyl compounds"/>
    <property type="evidence" value="ECO:0007669"/>
    <property type="project" value="UniProtKB-ARBA"/>
</dbReference>
<dbReference type="OrthoDB" id="279982at2"/>
<dbReference type="PROSITE" id="PS51257">
    <property type="entry name" value="PROKAR_LIPOPROTEIN"/>
    <property type="match status" value="1"/>
</dbReference>
<dbReference type="SUPFAM" id="SSF53649">
    <property type="entry name" value="Alkaline phosphatase-like"/>
    <property type="match status" value="1"/>
</dbReference>
<dbReference type="EMBL" id="SDHW01000001">
    <property type="protein sequence ID" value="RXK62551.1"/>
    <property type="molecule type" value="Genomic_DNA"/>
</dbReference>
<organism evidence="3 4">
    <name type="scientific">Lacibacter luteus</name>
    <dbReference type="NCBI Taxonomy" id="2508719"/>
    <lineage>
        <taxon>Bacteria</taxon>
        <taxon>Pseudomonadati</taxon>
        <taxon>Bacteroidota</taxon>
        <taxon>Chitinophagia</taxon>
        <taxon>Chitinophagales</taxon>
        <taxon>Chitinophagaceae</taxon>
        <taxon>Lacibacter</taxon>
    </lineage>
</organism>
<evidence type="ECO:0000256" key="1">
    <source>
        <dbReference type="SAM" id="SignalP"/>
    </source>
</evidence>
<dbReference type="InterPro" id="IPR017850">
    <property type="entry name" value="Alkaline_phosphatase_core_sf"/>
</dbReference>
<comment type="caution">
    <text evidence="3">The sequence shown here is derived from an EMBL/GenBank/DDBJ whole genome shotgun (WGS) entry which is preliminary data.</text>
</comment>
<keyword evidence="1" id="KW-0732">Signal</keyword>
<evidence type="ECO:0000313" key="4">
    <source>
        <dbReference type="Proteomes" id="UP000290204"/>
    </source>
</evidence>
<dbReference type="Pfam" id="PF16356">
    <property type="entry name" value="DUF4983"/>
    <property type="match status" value="1"/>
</dbReference>
<dbReference type="Pfam" id="PF01663">
    <property type="entry name" value="Phosphodiest"/>
    <property type="match status" value="1"/>
</dbReference>
<reference evidence="3 4" key="1">
    <citation type="submission" date="2019-01" db="EMBL/GenBank/DDBJ databases">
        <title>Lacibacter sp. strain TTM-7.</title>
        <authorList>
            <person name="Chen W.-M."/>
        </authorList>
    </citation>
    <scope>NUCLEOTIDE SEQUENCE [LARGE SCALE GENOMIC DNA]</scope>
    <source>
        <strain evidence="3 4">TTM-7</strain>
    </source>
</reference>
<feature type="domain" description="DUF4983" evidence="2">
    <location>
        <begin position="484"/>
        <end position="577"/>
    </location>
</feature>
<name>A0A4Q1CP97_9BACT</name>
<dbReference type="GO" id="GO:0005975">
    <property type="term" value="P:carbohydrate metabolic process"/>
    <property type="evidence" value="ECO:0007669"/>
    <property type="project" value="UniProtKB-ARBA"/>
</dbReference>
<proteinExistence type="predicted"/>